<gene>
    <name evidence="7" type="ORF">V9T40_002186</name>
</gene>
<sequence>MMDNDVWDPEEHANDLNNSKSVATVEEDEIIFKYYNKDYHSGDRIFTQNISESTLKGWRRNTALKVITHGWLSSDESGAVEGIKEAYLQKQDVNIITVDWSESASWKVYPLPAYMTQQVGAIIARLIDHLVNNSYVSLEDVHIIGHSLGSHVAGASGAAVATGRVARITGLDPAGPGFEVVHHLHHNSLDTTDALFVDIIHTAGGAAGYYSTLGHVDFYPNGGTPMQPGCLEDSNSVSGLSQSYSCSHGRSYEFYKDSILHPHTFKAWQCENWQAFENKSCENNQVIYMGDETPSR</sequence>
<proteinExistence type="inferred from homology"/>
<dbReference type="PANTHER" id="PTHR11610">
    <property type="entry name" value="LIPASE"/>
    <property type="match status" value="1"/>
</dbReference>
<evidence type="ECO:0000256" key="3">
    <source>
        <dbReference type="ARBA" id="ARBA00022525"/>
    </source>
</evidence>
<dbReference type="GO" id="GO:0016042">
    <property type="term" value="P:lipid catabolic process"/>
    <property type="evidence" value="ECO:0007669"/>
    <property type="project" value="TreeGrafter"/>
</dbReference>
<reference evidence="7 8" key="1">
    <citation type="submission" date="2024-03" db="EMBL/GenBank/DDBJ databases">
        <title>Adaptation during the transition from Ophiocordyceps entomopathogen to insect associate is accompanied by gene loss and intensified selection.</title>
        <authorList>
            <person name="Ward C.M."/>
            <person name="Onetto C.A."/>
            <person name="Borneman A.R."/>
        </authorList>
    </citation>
    <scope>NUCLEOTIDE SEQUENCE [LARGE SCALE GENOMIC DNA]</scope>
    <source>
        <strain evidence="7">AWRI1</strain>
        <tissue evidence="7">Single Adult Female</tissue>
    </source>
</reference>
<dbReference type="GO" id="GO:0017171">
    <property type="term" value="F:serine hydrolase activity"/>
    <property type="evidence" value="ECO:0007669"/>
    <property type="project" value="TreeGrafter"/>
</dbReference>
<dbReference type="GO" id="GO:0005615">
    <property type="term" value="C:extracellular space"/>
    <property type="evidence" value="ECO:0007669"/>
    <property type="project" value="TreeGrafter"/>
</dbReference>
<dbReference type="InterPro" id="IPR013818">
    <property type="entry name" value="Lipase"/>
</dbReference>
<evidence type="ECO:0000313" key="8">
    <source>
        <dbReference type="Proteomes" id="UP001367676"/>
    </source>
</evidence>
<accession>A0AAN9TKA8</accession>
<protein>
    <recommendedName>
        <fullName evidence="6">Lipase domain-containing protein</fullName>
    </recommendedName>
</protein>
<dbReference type="GO" id="GO:0016298">
    <property type="term" value="F:lipase activity"/>
    <property type="evidence" value="ECO:0007669"/>
    <property type="project" value="InterPro"/>
</dbReference>
<dbReference type="InterPro" id="IPR029058">
    <property type="entry name" value="AB_hydrolase_fold"/>
</dbReference>
<keyword evidence="3" id="KW-0964">Secreted</keyword>
<feature type="domain" description="Lipase" evidence="6">
    <location>
        <begin position="28"/>
        <end position="290"/>
    </location>
</feature>
<dbReference type="PANTHER" id="PTHR11610:SF173">
    <property type="entry name" value="LIPASE DOMAIN-CONTAINING PROTEIN-RELATED"/>
    <property type="match status" value="1"/>
</dbReference>
<evidence type="ECO:0000256" key="4">
    <source>
        <dbReference type="RuleBase" id="RU004262"/>
    </source>
</evidence>
<dbReference type="AlphaFoldDB" id="A0AAN9TKA8"/>
<comment type="subcellular location">
    <subcellularLocation>
        <location evidence="1">Secreted</location>
    </subcellularLocation>
</comment>
<evidence type="ECO:0000313" key="7">
    <source>
        <dbReference type="EMBL" id="KAK7590573.1"/>
    </source>
</evidence>
<evidence type="ECO:0000256" key="5">
    <source>
        <dbReference type="SAM" id="MobiDB-lite"/>
    </source>
</evidence>
<dbReference type="Proteomes" id="UP001367676">
    <property type="component" value="Unassembled WGS sequence"/>
</dbReference>
<evidence type="ECO:0000259" key="6">
    <source>
        <dbReference type="Pfam" id="PF00151"/>
    </source>
</evidence>
<dbReference type="EMBL" id="JBBCAQ010000022">
    <property type="protein sequence ID" value="KAK7590573.1"/>
    <property type="molecule type" value="Genomic_DNA"/>
</dbReference>
<organism evidence="7 8">
    <name type="scientific">Parthenolecanium corni</name>
    <dbReference type="NCBI Taxonomy" id="536013"/>
    <lineage>
        <taxon>Eukaryota</taxon>
        <taxon>Metazoa</taxon>
        <taxon>Ecdysozoa</taxon>
        <taxon>Arthropoda</taxon>
        <taxon>Hexapoda</taxon>
        <taxon>Insecta</taxon>
        <taxon>Pterygota</taxon>
        <taxon>Neoptera</taxon>
        <taxon>Paraneoptera</taxon>
        <taxon>Hemiptera</taxon>
        <taxon>Sternorrhyncha</taxon>
        <taxon>Coccoidea</taxon>
        <taxon>Coccidae</taxon>
        <taxon>Parthenolecanium</taxon>
    </lineage>
</organism>
<dbReference type="Pfam" id="PF00151">
    <property type="entry name" value="Lipase"/>
    <property type="match status" value="1"/>
</dbReference>
<evidence type="ECO:0000256" key="1">
    <source>
        <dbReference type="ARBA" id="ARBA00004613"/>
    </source>
</evidence>
<dbReference type="Gene3D" id="3.40.50.1820">
    <property type="entry name" value="alpha/beta hydrolase"/>
    <property type="match status" value="1"/>
</dbReference>
<comment type="caution">
    <text evidence="7">The sequence shown here is derived from an EMBL/GenBank/DDBJ whole genome shotgun (WGS) entry which is preliminary data.</text>
</comment>
<dbReference type="PRINTS" id="PR00821">
    <property type="entry name" value="TAGLIPASE"/>
</dbReference>
<evidence type="ECO:0000256" key="2">
    <source>
        <dbReference type="ARBA" id="ARBA00010701"/>
    </source>
</evidence>
<dbReference type="InterPro" id="IPR000734">
    <property type="entry name" value="TAG_lipase"/>
</dbReference>
<name>A0AAN9TKA8_9HEMI</name>
<feature type="region of interest" description="Disordered" evidence="5">
    <location>
        <begin position="1"/>
        <end position="20"/>
    </location>
</feature>
<dbReference type="SUPFAM" id="SSF53474">
    <property type="entry name" value="alpha/beta-Hydrolases"/>
    <property type="match status" value="1"/>
</dbReference>
<comment type="similarity">
    <text evidence="2 4">Belongs to the AB hydrolase superfamily. Lipase family.</text>
</comment>
<keyword evidence="8" id="KW-1185">Reference proteome</keyword>